<dbReference type="InterPro" id="IPR036388">
    <property type="entry name" value="WH-like_DNA-bd_sf"/>
</dbReference>
<dbReference type="Gene3D" id="3.40.640.10">
    <property type="entry name" value="Type I PLP-dependent aspartate aminotransferase-like (Major domain)"/>
    <property type="match status" value="1"/>
</dbReference>
<evidence type="ECO:0000256" key="4">
    <source>
        <dbReference type="ARBA" id="ARBA00023015"/>
    </source>
</evidence>
<organism evidence="8 9">
    <name type="scientific">Lactococcus lactis subsp. lactis</name>
    <name type="common">Streptococcus lactis</name>
    <dbReference type="NCBI Taxonomy" id="1360"/>
    <lineage>
        <taxon>Bacteria</taxon>
        <taxon>Bacillati</taxon>
        <taxon>Bacillota</taxon>
        <taxon>Bacilli</taxon>
        <taxon>Lactobacillales</taxon>
        <taxon>Streptococcaceae</taxon>
        <taxon>Lactococcus</taxon>
    </lineage>
</organism>
<sequence length="470" mass="53603">MSVNSYKNNPLSWHPDKALLKSPIYKSLVDLLQEDILSNKLTQDTKLPSQRELADYLDINFTTVGQAYQYAIKKGLLYTNVGSGTYVSPNAYHSATISNHNVKQNIIDFGLVSSFEEYNSLVVPFIQSVASSPKLIQLLDYQHPMGTNFQIETASKWLETQGVLPYTNHVAIVSGVQNGLAIVLSALFAPGDRIAVDRYTYSNFIELAHLYHLEIVPIDFDENGMSPEALNNECLKKKIQGIFLMPSCNNPIGFQISEERRYELAKIIKKMNLIVIEDDIHSFMTTYFQDEVLPPFQQLLPKQTIYLAGMTKYISSGLRIAYLVYPQNFKSAIEKALFNINVKTSGLDAEIITQIIHSSTAKKILENKFEKLQEANQLFDTVFESIKPQRPSNNYPLYRILNLKNKLTQEKQDTIENHLLNQGVRVFHSDRFSTQTQPDPFIRIALSSNNMEKLEKGLKIIKKEEKKYNQ</sequence>
<keyword evidence="5" id="KW-0238">DNA-binding</keyword>
<dbReference type="PATRIC" id="fig|1360.105.peg.2493"/>
<dbReference type="InterPro" id="IPR015421">
    <property type="entry name" value="PyrdxlP-dep_Trfase_major"/>
</dbReference>
<name>A0A0V8D5F5_LACLL</name>
<dbReference type="CDD" id="cd00609">
    <property type="entry name" value="AAT_like"/>
    <property type="match status" value="1"/>
</dbReference>
<evidence type="ECO:0000256" key="3">
    <source>
        <dbReference type="ARBA" id="ARBA00022898"/>
    </source>
</evidence>
<dbReference type="CDD" id="cd07377">
    <property type="entry name" value="WHTH_GntR"/>
    <property type="match status" value="1"/>
</dbReference>
<dbReference type="Proteomes" id="UP000053058">
    <property type="component" value="Unassembled WGS sequence"/>
</dbReference>
<evidence type="ECO:0000256" key="2">
    <source>
        <dbReference type="ARBA" id="ARBA00022576"/>
    </source>
</evidence>
<dbReference type="AlphaFoldDB" id="A0A0V8D5F5"/>
<keyword evidence="4" id="KW-0805">Transcription regulation</keyword>
<dbReference type="InterPro" id="IPR004839">
    <property type="entry name" value="Aminotransferase_I/II_large"/>
</dbReference>
<reference evidence="9" key="1">
    <citation type="submission" date="2015-10" db="EMBL/GenBank/DDBJ databases">
        <title>Draft Genome Sequences of 11 Lactococcus lactis subspecies cremoris strains.</title>
        <authorList>
            <person name="Wels M."/>
            <person name="Backus L."/>
            <person name="Boekhorst J."/>
            <person name="Dijkstra A."/>
            <person name="Beerthuizen M."/>
            <person name="Kelly W."/>
            <person name="Siezen R."/>
            <person name="Bachmann H."/>
            <person name="Van Hijum S."/>
        </authorList>
    </citation>
    <scope>NUCLEOTIDE SEQUENCE [LARGE SCALE GENOMIC DNA]</scope>
    <source>
        <strain evidence="9">KF282</strain>
    </source>
</reference>
<keyword evidence="3" id="KW-0663">Pyridoxal phosphate</keyword>
<keyword evidence="8" id="KW-0808">Transferase</keyword>
<dbReference type="PANTHER" id="PTHR46577:SF1">
    <property type="entry name" value="HTH-TYPE TRANSCRIPTIONAL REGULATORY PROTEIN GABR"/>
    <property type="match status" value="1"/>
</dbReference>
<dbReference type="GO" id="GO:0003677">
    <property type="term" value="F:DNA binding"/>
    <property type="evidence" value="ECO:0007669"/>
    <property type="project" value="UniProtKB-KW"/>
</dbReference>
<dbReference type="InterPro" id="IPR051446">
    <property type="entry name" value="HTH_trans_reg/aminotransferase"/>
</dbReference>
<dbReference type="EMBL" id="LKLN01000003">
    <property type="protein sequence ID" value="KSU08764.1"/>
    <property type="molecule type" value="Genomic_DNA"/>
</dbReference>
<accession>A0A0V8D5F5</accession>
<keyword evidence="2 8" id="KW-0032">Aminotransferase</keyword>
<evidence type="ECO:0000313" key="8">
    <source>
        <dbReference type="EMBL" id="KSU08764.1"/>
    </source>
</evidence>
<evidence type="ECO:0000256" key="1">
    <source>
        <dbReference type="ARBA" id="ARBA00005384"/>
    </source>
</evidence>
<gene>
    <name evidence="8" type="ORF">KF282_0014</name>
</gene>
<keyword evidence="6" id="KW-0804">Transcription</keyword>
<evidence type="ECO:0000313" key="9">
    <source>
        <dbReference type="Proteomes" id="UP000053058"/>
    </source>
</evidence>
<comment type="caution">
    <text evidence="8">The sequence shown here is derived from an EMBL/GenBank/DDBJ whole genome shotgun (WGS) entry which is preliminary data.</text>
</comment>
<dbReference type="GO" id="GO:0003700">
    <property type="term" value="F:DNA-binding transcription factor activity"/>
    <property type="evidence" value="ECO:0007669"/>
    <property type="project" value="InterPro"/>
</dbReference>
<dbReference type="Gene3D" id="3.90.1150.10">
    <property type="entry name" value="Aspartate Aminotransferase, domain 1"/>
    <property type="match status" value="1"/>
</dbReference>
<dbReference type="Pfam" id="PF00392">
    <property type="entry name" value="GntR"/>
    <property type="match status" value="1"/>
</dbReference>
<dbReference type="GO" id="GO:0030170">
    <property type="term" value="F:pyridoxal phosphate binding"/>
    <property type="evidence" value="ECO:0007669"/>
    <property type="project" value="InterPro"/>
</dbReference>
<dbReference type="PANTHER" id="PTHR46577">
    <property type="entry name" value="HTH-TYPE TRANSCRIPTIONAL REGULATORY PROTEIN GABR"/>
    <property type="match status" value="1"/>
</dbReference>
<evidence type="ECO:0000256" key="5">
    <source>
        <dbReference type="ARBA" id="ARBA00023125"/>
    </source>
</evidence>
<proteinExistence type="inferred from homology"/>
<feature type="domain" description="HTH gntR-type" evidence="7">
    <location>
        <begin position="22"/>
        <end position="90"/>
    </location>
</feature>
<dbReference type="Gene3D" id="1.10.10.10">
    <property type="entry name" value="Winged helix-like DNA-binding domain superfamily/Winged helix DNA-binding domain"/>
    <property type="match status" value="1"/>
</dbReference>
<dbReference type="InterPro" id="IPR015424">
    <property type="entry name" value="PyrdxlP-dep_Trfase"/>
</dbReference>
<protein>
    <submittedName>
        <fullName evidence="8">Transcriptional regulator GntR family domain / Aspartate aminotransferase</fullName>
    </submittedName>
</protein>
<dbReference type="InterPro" id="IPR000524">
    <property type="entry name" value="Tscrpt_reg_HTH_GntR"/>
</dbReference>
<dbReference type="SUPFAM" id="SSF53383">
    <property type="entry name" value="PLP-dependent transferases"/>
    <property type="match status" value="1"/>
</dbReference>
<comment type="similarity">
    <text evidence="1">In the C-terminal section; belongs to the class-I pyridoxal-phosphate-dependent aminotransferase family.</text>
</comment>
<dbReference type="Pfam" id="PF00155">
    <property type="entry name" value="Aminotran_1_2"/>
    <property type="match status" value="1"/>
</dbReference>
<dbReference type="RefSeq" id="WP_058218880.1">
    <property type="nucleotide sequence ID" value="NZ_LKLN01000003.1"/>
</dbReference>
<dbReference type="GO" id="GO:0008483">
    <property type="term" value="F:transaminase activity"/>
    <property type="evidence" value="ECO:0007669"/>
    <property type="project" value="UniProtKB-KW"/>
</dbReference>
<evidence type="ECO:0000256" key="6">
    <source>
        <dbReference type="ARBA" id="ARBA00023163"/>
    </source>
</evidence>
<dbReference type="InterPro" id="IPR015422">
    <property type="entry name" value="PyrdxlP-dep_Trfase_small"/>
</dbReference>
<dbReference type="SMART" id="SM00345">
    <property type="entry name" value="HTH_GNTR"/>
    <property type="match status" value="1"/>
</dbReference>
<evidence type="ECO:0000259" key="7">
    <source>
        <dbReference type="PROSITE" id="PS50949"/>
    </source>
</evidence>
<dbReference type="SUPFAM" id="SSF46785">
    <property type="entry name" value="Winged helix' DNA-binding domain"/>
    <property type="match status" value="1"/>
</dbReference>
<dbReference type="PROSITE" id="PS50949">
    <property type="entry name" value="HTH_GNTR"/>
    <property type="match status" value="1"/>
</dbReference>
<dbReference type="InterPro" id="IPR036390">
    <property type="entry name" value="WH_DNA-bd_sf"/>
</dbReference>